<evidence type="ECO:0000313" key="6">
    <source>
        <dbReference type="Proteomes" id="UP000257109"/>
    </source>
</evidence>
<dbReference type="STRING" id="157652.A0A371H4F6"/>
<keyword evidence="2 3" id="KW-0732">Signal</keyword>
<name>A0A371H4F6_MUCPR</name>
<dbReference type="GO" id="GO:0016020">
    <property type="term" value="C:membrane"/>
    <property type="evidence" value="ECO:0007669"/>
    <property type="project" value="UniProtKB-SubCell"/>
</dbReference>
<dbReference type="Proteomes" id="UP000257109">
    <property type="component" value="Unassembled WGS sequence"/>
</dbReference>
<evidence type="ECO:0000256" key="1">
    <source>
        <dbReference type="ARBA" id="ARBA00004167"/>
    </source>
</evidence>
<keyword evidence="6" id="KW-1185">Reference proteome</keyword>
<dbReference type="EMBL" id="QJKJ01003589">
    <property type="protein sequence ID" value="RDX97669.1"/>
    <property type="molecule type" value="Genomic_DNA"/>
</dbReference>
<proteinExistence type="predicted"/>
<dbReference type="InterPro" id="IPR025287">
    <property type="entry name" value="WAK_GUB"/>
</dbReference>
<dbReference type="PANTHER" id="PTHR33138">
    <property type="entry name" value="OS01G0690200 PROTEIN"/>
    <property type="match status" value="1"/>
</dbReference>
<feature type="chain" id="PRO_5016728909" description="Wall-associated receptor kinase galacturonan-binding domain-containing protein" evidence="3">
    <location>
        <begin position="32"/>
        <end position="309"/>
    </location>
</feature>
<evidence type="ECO:0000256" key="3">
    <source>
        <dbReference type="SAM" id="SignalP"/>
    </source>
</evidence>
<dbReference type="OrthoDB" id="1513794at2759"/>
<dbReference type="Pfam" id="PF13947">
    <property type="entry name" value="GUB_WAK_bind"/>
    <property type="match status" value="1"/>
</dbReference>
<feature type="signal peptide" evidence="3">
    <location>
        <begin position="1"/>
        <end position="31"/>
    </location>
</feature>
<feature type="domain" description="Wall-associated receptor kinase galacturonan-binding" evidence="4">
    <location>
        <begin position="38"/>
        <end position="101"/>
    </location>
</feature>
<dbReference type="GO" id="GO:0030247">
    <property type="term" value="F:polysaccharide binding"/>
    <property type="evidence" value="ECO:0007669"/>
    <property type="project" value="InterPro"/>
</dbReference>
<reference evidence="5" key="1">
    <citation type="submission" date="2018-05" db="EMBL/GenBank/DDBJ databases">
        <title>Draft genome of Mucuna pruriens seed.</title>
        <authorList>
            <person name="Nnadi N.E."/>
            <person name="Vos R."/>
            <person name="Hasami M.H."/>
            <person name="Devisetty U.K."/>
            <person name="Aguiy J.C."/>
        </authorList>
    </citation>
    <scope>NUCLEOTIDE SEQUENCE [LARGE SCALE GENOMIC DNA]</scope>
    <source>
        <strain evidence="5">JCA_2017</strain>
    </source>
</reference>
<comment type="caution">
    <text evidence="5">The sequence shown here is derived from an EMBL/GenBank/DDBJ whole genome shotgun (WGS) entry which is preliminary data.</text>
</comment>
<dbReference type="PANTHER" id="PTHR33138:SF30">
    <property type="entry name" value="LEAF RUST 10 DISEASE-RESISTANCE LOCUS RECEPTOR-LIKE PROTEIN KINASE-LIKE 2.7"/>
    <property type="match status" value="1"/>
</dbReference>
<organism evidence="5 6">
    <name type="scientific">Mucuna pruriens</name>
    <name type="common">Velvet bean</name>
    <name type="synonym">Dolichos pruriens</name>
    <dbReference type="NCBI Taxonomy" id="157652"/>
    <lineage>
        <taxon>Eukaryota</taxon>
        <taxon>Viridiplantae</taxon>
        <taxon>Streptophyta</taxon>
        <taxon>Embryophyta</taxon>
        <taxon>Tracheophyta</taxon>
        <taxon>Spermatophyta</taxon>
        <taxon>Magnoliopsida</taxon>
        <taxon>eudicotyledons</taxon>
        <taxon>Gunneridae</taxon>
        <taxon>Pentapetalae</taxon>
        <taxon>rosids</taxon>
        <taxon>fabids</taxon>
        <taxon>Fabales</taxon>
        <taxon>Fabaceae</taxon>
        <taxon>Papilionoideae</taxon>
        <taxon>50 kb inversion clade</taxon>
        <taxon>NPAAA clade</taxon>
        <taxon>indigoferoid/millettioid clade</taxon>
        <taxon>Phaseoleae</taxon>
        <taxon>Mucuna</taxon>
    </lineage>
</organism>
<sequence>MIVLPSSSRCAQSMIAFVAFILVLFQQTCSAKHHHSVCPPSSCGKIRNITYPFRLRGDPRGCGLPRYELDCVNNLTMLTLFSGKYYVQDINYNKYQIQVTDAGVVEDTACSFPRYFLSPWNFSFISIPDYTTTDPLTLGDMGDMGMDFLQHPIIEVLNCTNPVTDDPRYVPADTGRCDSVGHIYFLLTFSPKSTIRDVNVGCYLKVATFANERMLGSDNRNVSYADIHKGLVDGFSLSWLLPVACRDHCGKGIKCSLNETTEQVECDPQRYCHYVYHTTTKCGIPSKLLGDTRDCLTDSYQQLTCECSD</sequence>
<feature type="non-terminal residue" evidence="5">
    <location>
        <position position="1"/>
    </location>
</feature>
<gene>
    <name evidence="5" type="ORF">CR513_19538</name>
</gene>
<evidence type="ECO:0000259" key="4">
    <source>
        <dbReference type="Pfam" id="PF13947"/>
    </source>
</evidence>
<accession>A0A371H4F6</accession>
<evidence type="ECO:0000256" key="2">
    <source>
        <dbReference type="ARBA" id="ARBA00022729"/>
    </source>
</evidence>
<protein>
    <recommendedName>
        <fullName evidence="4">Wall-associated receptor kinase galacturonan-binding domain-containing protein</fullName>
    </recommendedName>
</protein>
<evidence type="ECO:0000313" key="5">
    <source>
        <dbReference type="EMBL" id="RDX97669.1"/>
    </source>
</evidence>
<dbReference type="AlphaFoldDB" id="A0A371H4F6"/>
<comment type="subcellular location">
    <subcellularLocation>
        <location evidence="1">Membrane</location>
        <topology evidence="1">Single-pass membrane protein</topology>
    </subcellularLocation>
</comment>